<dbReference type="CDD" id="cd07989">
    <property type="entry name" value="LPLAT_AGPAT-like"/>
    <property type="match status" value="1"/>
</dbReference>
<keyword evidence="1 4" id="KW-0808">Transferase</keyword>
<dbReference type="Pfam" id="PF01553">
    <property type="entry name" value="Acyltransferase"/>
    <property type="match status" value="1"/>
</dbReference>
<dbReference type="PANTHER" id="PTHR10434">
    <property type="entry name" value="1-ACYL-SN-GLYCEROL-3-PHOSPHATE ACYLTRANSFERASE"/>
    <property type="match status" value="1"/>
</dbReference>
<accession>A0A1B3WCU5</accession>
<evidence type="ECO:0000256" key="2">
    <source>
        <dbReference type="ARBA" id="ARBA00023315"/>
    </source>
</evidence>
<sequence>MKHFLYTITRWILNIVFFKIFHLHVEGRENIPVKGAVIVAPNHKSNWDPPLIGVAFSNRVVHYMAKEELFKNPIAAWILTMFGTFPVKRGSGDGSAVMRAVRELRKGYPVGIFPEGTRIKREGLGRFHSGMASIAMIEGTDILPVAVVGSLNMPHPKQHPAVLIGKIIHVEKQKPTKESIQALNEKVKSAIEQLMTDYNA</sequence>
<feature type="domain" description="Phospholipid/glycerol acyltransferase" evidence="3">
    <location>
        <begin position="37"/>
        <end position="150"/>
    </location>
</feature>
<dbReference type="STRING" id="39950.BCB69_01645"/>
<protein>
    <submittedName>
        <fullName evidence="4">Acyltransferase</fullName>
    </submittedName>
</protein>
<dbReference type="KEGG" id="dpn:BCB69_01645"/>
<dbReference type="SUPFAM" id="SSF69593">
    <property type="entry name" value="Glycerol-3-phosphate (1)-acyltransferase"/>
    <property type="match status" value="1"/>
</dbReference>
<evidence type="ECO:0000259" key="3">
    <source>
        <dbReference type="SMART" id="SM00563"/>
    </source>
</evidence>
<dbReference type="RefSeq" id="WP_069176828.1">
    <property type="nucleotide sequence ID" value="NZ_CP017037.1"/>
</dbReference>
<keyword evidence="2 4" id="KW-0012">Acyltransferase</keyword>
<dbReference type="PANTHER" id="PTHR10434:SF11">
    <property type="entry name" value="1-ACYL-SN-GLYCEROL-3-PHOSPHATE ACYLTRANSFERASE"/>
    <property type="match status" value="1"/>
</dbReference>
<dbReference type="AlphaFoldDB" id="A0A1B3WCU5"/>
<dbReference type="EMBL" id="CP017037">
    <property type="protein sequence ID" value="AOH38797.1"/>
    <property type="molecule type" value="Genomic_DNA"/>
</dbReference>
<proteinExistence type="predicted"/>
<evidence type="ECO:0000313" key="5">
    <source>
        <dbReference type="Proteomes" id="UP000094757"/>
    </source>
</evidence>
<dbReference type="InterPro" id="IPR002123">
    <property type="entry name" value="Plipid/glycerol_acylTrfase"/>
</dbReference>
<name>A0A1B3WCU5_9FIRM</name>
<dbReference type="GO" id="GO:0006654">
    <property type="term" value="P:phosphatidic acid biosynthetic process"/>
    <property type="evidence" value="ECO:0007669"/>
    <property type="project" value="TreeGrafter"/>
</dbReference>
<dbReference type="Proteomes" id="UP000094757">
    <property type="component" value="Chromosome"/>
</dbReference>
<reference evidence="5" key="1">
    <citation type="submission" date="2016-08" db="EMBL/GenBank/DDBJ databases">
        <authorList>
            <person name="Holder M.E."/>
            <person name="Ajami N.J."/>
            <person name="Petrosino J.F."/>
        </authorList>
    </citation>
    <scope>NUCLEOTIDE SEQUENCE [LARGE SCALE GENOMIC DNA]</scope>
    <source>
        <strain evidence="5">F0677</strain>
    </source>
</reference>
<dbReference type="SMART" id="SM00563">
    <property type="entry name" value="PlsC"/>
    <property type="match status" value="1"/>
</dbReference>
<evidence type="ECO:0000313" key="4">
    <source>
        <dbReference type="EMBL" id="AOH38797.1"/>
    </source>
</evidence>
<gene>
    <name evidence="4" type="ORF">BCB69_01645</name>
</gene>
<organism evidence="4 5">
    <name type="scientific">Dialister pneumosintes</name>
    <dbReference type="NCBI Taxonomy" id="39950"/>
    <lineage>
        <taxon>Bacteria</taxon>
        <taxon>Bacillati</taxon>
        <taxon>Bacillota</taxon>
        <taxon>Negativicutes</taxon>
        <taxon>Veillonellales</taxon>
        <taxon>Veillonellaceae</taxon>
        <taxon>Dialister</taxon>
    </lineage>
</organism>
<dbReference type="GO" id="GO:0003841">
    <property type="term" value="F:1-acylglycerol-3-phosphate O-acyltransferase activity"/>
    <property type="evidence" value="ECO:0007669"/>
    <property type="project" value="TreeGrafter"/>
</dbReference>
<evidence type="ECO:0000256" key="1">
    <source>
        <dbReference type="ARBA" id="ARBA00022679"/>
    </source>
</evidence>